<reference evidence="2" key="3">
    <citation type="submission" date="2019-04" db="EMBL/GenBank/DDBJ databases">
        <authorList>
            <person name="Howe K."/>
            <person name="Paulini M."/>
            <person name="Williams G."/>
        </authorList>
    </citation>
    <scope>NUCLEOTIDE SEQUENCE [LARGE SCALE GENOMIC DNA]</scope>
    <source>
        <strain evidence="2">FR3</strain>
    </source>
</reference>
<accession>A0A0J9XVE8</accession>
<dbReference type="WormBase" id="Bm14823">
    <property type="protein sequence ID" value="BM37935"/>
    <property type="gene ID" value="WBGene00235130"/>
</dbReference>
<evidence type="ECO:0000313" key="1">
    <source>
        <dbReference type="EMBL" id="CDP95950.1"/>
    </source>
</evidence>
<reference evidence="1" key="2">
    <citation type="submission" date="2012-12" db="EMBL/GenBank/DDBJ databases">
        <authorList>
            <person name="Gao Y.W."/>
            <person name="Fan S.T."/>
            <person name="Sun H.T."/>
            <person name="Wang Z."/>
            <person name="Gao X.L."/>
            <person name="Li Y.G."/>
            <person name="Wang T.C."/>
            <person name="Zhang K."/>
            <person name="Xu W.W."/>
            <person name="Yu Z.J."/>
            <person name="Xia X.Z."/>
        </authorList>
    </citation>
    <scope>NUCLEOTIDE SEQUENCE</scope>
    <source>
        <strain evidence="1">FR3</strain>
    </source>
</reference>
<evidence type="ECO:0000313" key="3">
    <source>
        <dbReference type="Proteomes" id="UP000006672"/>
    </source>
</evidence>
<sequence length="28" mass="3169">MGISSLVLFVGQIREQSFKANEGQIFLR</sequence>
<dbReference type="EMBL" id="LN856957">
    <property type="protein sequence ID" value="CDP95950.1"/>
    <property type="molecule type" value="Genomic_DNA"/>
</dbReference>
<reference evidence="4" key="4">
    <citation type="submission" date="2019-12" db="UniProtKB">
        <authorList>
            <consortium name="WormBaseParasite"/>
        </authorList>
    </citation>
    <scope>IDENTIFICATION</scope>
</reference>
<evidence type="ECO:0000313" key="5">
    <source>
        <dbReference type="WormBase" id="Bm14823"/>
    </source>
</evidence>
<name>A0A0J9XVE8_BRUMA</name>
<dbReference type="AlphaFoldDB" id="A0A0J9XVE8"/>
<accession>A0A4E9EXB0</accession>
<evidence type="ECO:0000313" key="4">
    <source>
        <dbReference type="WBParaSite" id="Bm14823.1"/>
    </source>
</evidence>
<dbReference type="WBParaSite" id="Bm14823.1">
    <property type="protein sequence ID" value="Bm14823.1"/>
    <property type="gene ID" value="WBGene00235130"/>
</dbReference>
<keyword evidence="3" id="KW-1185">Reference proteome</keyword>
<organism evidence="1">
    <name type="scientific">Brugia malayi</name>
    <name type="common">Filarial nematode worm</name>
    <dbReference type="NCBI Taxonomy" id="6279"/>
    <lineage>
        <taxon>Eukaryota</taxon>
        <taxon>Metazoa</taxon>
        <taxon>Ecdysozoa</taxon>
        <taxon>Nematoda</taxon>
        <taxon>Chromadorea</taxon>
        <taxon>Rhabditida</taxon>
        <taxon>Spirurina</taxon>
        <taxon>Spiruromorpha</taxon>
        <taxon>Filarioidea</taxon>
        <taxon>Onchocercidae</taxon>
        <taxon>Brugia</taxon>
    </lineage>
</organism>
<dbReference type="EMBL" id="CAAKNF010000196">
    <property type="protein sequence ID" value="VIO89063.1"/>
    <property type="molecule type" value="Genomic_DNA"/>
</dbReference>
<evidence type="ECO:0000313" key="2">
    <source>
        <dbReference type="EMBL" id="VIO89063.1"/>
    </source>
</evidence>
<dbReference type="Proteomes" id="UP000006672">
    <property type="component" value="Unassembled WGS sequence"/>
</dbReference>
<proteinExistence type="predicted"/>
<protein>
    <submittedName>
        <fullName evidence="1 4">Bm14823</fullName>
    </submittedName>
</protein>
<reference evidence="1 3" key="1">
    <citation type="journal article" date="2007" name="Science">
        <title>Draft genome of the filarial nematode parasite Brugia malayi.</title>
        <authorList>
            <person name="Ghedin E."/>
            <person name="Wang S."/>
            <person name="Spiro D."/>
            <person name="Caler E."/>
            <person name="Zhao Q."/>
            <person name="Crabtree J."/>
            <person name="Allen J.E."/>
            <person name="Delcher A.L."/>
            <person name="Guiliano D.B."/>
            <person name="Miranda-Saavedra D."/>
            <person name="Angiuoli S.V."/>
            <person name="Creasy T."/>
            <person name="Amedeo P."/>
            <person name="Haas B."/>
            <person name="El-Sayed N.M."/>
            <person name="Wortman J.R."/>
            <person name="Feldblyum T."/>
            <person name="Tallon L."/>
            <person name="Schatz M."/>
            <person name="Shumway M."/>
            <person name="Koo H."/>
            <person name="Salzberg S.L."/>
            <person name="Schobel S."/>
            <person name="Pertea M."/>
            <person name="Pop M."/>
            <person name="White O."/>
            <person name="Barton G.J."/>
            <person name="Carlow C.K."/>
            <person name="Crawford M.J."/>
            <person name="Daub J."/>
            <person name="Dimmic M.W."/>
            <person name="Estes C.F."/>
            <person name="Foster J.M."/>
            <person name="Ganatra M."/>
            <person name="Gregory W.F."/>
            <person name="Johnson N.M."/>
            <person name="Jin J."/>
            <person name="Komuniecki R."/>
            <person name="Korf I."/>
            <person name="Kumar S."/>
            <person name="Laney S."/>
            <person name="Li B.W."/>
            <person name="Li W."/>
            <person name="Lindblom T.H."/>
            <person name="Lustigman S."/>
            <person name="Ma D."/>
            <person name="Maina C.V."/>
            <person name="Martin D.M."/>
            <person name="McCarter J.P."/>
            <person name="McReynolds L."/>
            <person name="Mitreva M."/>
            <person name="Nutman T.B."/>
            <person name="Parkinson J."/>
            <person name="Peregrin-Alvarez J.M."/>
            <person name="Poole C."/>
            <person name="Ren Q."/>
            <person name="Saunders L."/>
            <person name="Sluder A.E."/>
            <person name="Smith K."/>
            <person name="Stanke M."/>
            <person name="Unnasch T.R."/>
            <person name="Ware J."/>
            <person name="Wei A.D."/>
            <person name="Weil G."/>
            <person name="Williams D.J."/>
            <person name="Zhang Y."/>
            <person name="Williams S.A."/>
            <person name="Fraser-Liggett C."/>
            <person name="Slatko B."/>
            <person name="Blaxter M.L."/>
            <person name="Scott A.L."/>
        </authorList>
    </citation>
    <scope>NUCLEOTIDE SEQUENCE</scope>
    <source>
        <strain evidence="1 3">FR3</strain>
    </source>
</reference>
<gene>
    <name evidence="1 5" type="ORF">Bm14823</name>
    <name evidence="2" type="ORF">BM_BM14823</name>
    <name evidence="1" type="ORF">BM_Bm14823</name>
</gene>